<evidence type="ECO:0000256" key="9">
    <source>
        <dbReference type="SAM" id="Phobius"/>
    </source>
</evidence>
<reference evidence="12 13" key="2">
    <citation type="journal article" date="2010" name="Stand. Genomic Sci.">
        <title>Complete genome sequence of Chitinophaga pinensis type strain (UQM 2034).</title>
        <authorList>
            <person name="Glavina Del Rio T."/>
            <person name="Abt B."/>
            <person name="Spring S."/>
            <person name="Lapidus A."/>
            <person name="Nolan M."/>
            <person name="Tice H."/>
            <person name="Copeland A."/>
            <person name="Cheng J.F."/>
            <person name="Chen F."/>
            <person name="Bruce D."/>
            <person name="Goodwin L."/>
            <person name="Pitluck S."/>
            <person name="Ivanova N."/>
            <person name="Mavromatis K."/>
            <person name="Mikhailova N."/>
            <person name="Pati A."/>
            <person name="Chen A."/>
            <person name="Palaniappan K."/>
            <person name="Land M."/>
            <person name="Hauser L."/>
            <person name="Chang Y.J."/>
            <person name="Jeffries C.D."/>
            <person name="Chain P."/>
            <person name="Saunders E."/>
            <person name="Detter J.C."/>
            <person name="Brettin T."/>
            <person name="Rohde M."/>
            <person name="Goker M."/>
            <person name="Bristow J."/>
            <person name="Eisen J.A."/>
            <person name="Markowitz V."/>
            <person name="Hugenholtz P."/>
            <person name="Kyrpides N.C."/>
            <person name="Klenk H.P."/>
            <person name="Lucas S."/>
        </authorList>
    </citation>
    <scope>NUCLEOTIDE SEQUENCE [LARGE SCALE GENOMIC DNA]</scope>
    <source>
        <strain evidence="13">ATCC 43595 / DSM 2588 / LMG 13176 / NBRC 15968 / NCIMB 11800 / UQM 2034</strain>
    </source>
</reference>
<accession>A0A979GQG9</accession>
<organism evidence="12 13">
    <name type="scientific">Chitinophaga pinensis (strain ATCC 43595 / DSM 2588 / LMG 13176 / NBRC 15968 / NCIMB 11800 / UQM 2034)</name>
    <dbReference type="NCBI Taxonomy" id="485918"/>
    <lineage>
        <taxon>Bacteria</taxon>
        <taxon>Pseudomonadati</taxon>
        <taxon>Bacteroidota</taxon>
        <taxon>Chitinophagia</taxon>
        <taxon>Chitinophagales</taxon>
        <taxon>Chitinophagaceae</taxon>
        <taxon>Chitinophaga</taxon>
    </lineage>
</organism>
<dbReference type="Pfam" id="PF13424">
    <property type="entry name" value="TPR_12"/>
    <property type="match status" value="1"/>
</dbReference>
<dbReference type="PROSITE" id="PS50005">
    <property type="entry name" value="TPR"/>
    <property type="match status" value="1"/>
</dbReference>
<dbReference type="InterPro" id="IPR011495">
    <property type="entry name" value="Sig_transdc_His_kin_sub2_dim/P"/>
</dbReference>
<protein>
    <recommendedName>
        <fullName evidence="2">histidine kinase</fullName>
        <ecNumber evidence="2">2.7.13.3</ecNumber>
    </recommendedName>
</protein>
<evidence type="ECO:0000256" key="7">
    <source>
        <dbReference type="ARBA" id="ARBA00022840"/>
    </source>
</evidence>
<keyword evidence="6 12" id="KW-0418">Kinase</keyword>
<dbReference type="InterPro" id="IPR036890">
    <property type="entry name" value="HATPase_C_sf"/>
</dbReference>
<dbReference type="Pfam" id="PF07568">
    <property type="entry name" value="HisKA_2"/>
    <property type="match status" value="1"/>
</dbReference>
<dbReference type="SMART" id="SM00387">
    <property type="entry name" value="HATPase_c"/>
    <property type="match status" value="1"/>
</dbReference>
<dbReference type="KEGG" id="cpi:Cpin_0118"/>
<feature type="transmembrane region" description="Helical" evidence="9">
    <location>
        <begin position="500"/>
        <end position="519"/>
    </location>
</feature>
<evidence type="ECO:0000256" key="6">
    <source>
        <dbReference type="ARBA" id="ARBA00022777"/>
    </source>
</evidence>
<evidence type="ECO:0000256" key="5">
    <source>
        <dbReference type="ARBA" id="ARBA00022741"/>
    </source>
</evidence>
<evidence type="ECO:0000256" key="10">
    <source>
        <dbReference type="SAM" id="SignalP"/>
    </source>
</evidence>
<keyword evidence="4" id="KW-0808">Transferase</keyword>
<evidence type="ECO:0000313" key="13">
    <source>
        <dbReference type="Proteomes" id="UP000002215"/>
    </source>
</evidence>
<dbReference type="EC" id="2.7.13.3" evidence="2"/>
<dbReference type="PANTHER" id="PTHR41523">
    <property type="entry name" value="TWO-COMPONENT SYSTEM SENSOR PROTEIN"/>
    <property type="match status" value="1"/>
</dbReference>
<dbReference type="InterPro" id="IPR005467">
    <property type="entry name" value="His_kinase_dom"/>
</dbReference>
<dbReference type="GO" id="GO:0004673">
    <property type="term" value="F:protein histidine kinase activity"/>
    <property type="evidence" value="ECO:0007669"/>
    <property type="project" value="UniProtKB-EC"/>
</dbReference>
<name>A0A979GQG9_CHIPD</name>
<feature type="domain" description="Histidine kinase" evidence="11">
    <location>
        <begin position="563"/>
        <end position="754"/>
    </location>
</feature>
<dbReference type="GO" id="GO:0005524">
    <property type="term" value="F:ATP binding"/>
    <property type="evidence" value="ECO:0007669"/>
    <property type="project" value="UniProtKB-KW"/>
</dbReference>
<evidence type="ECO:0000256" key="2">
    <source>
        <dbReference type="ARBA" id="ARBA00012438"/>
    </source>
</evidence>
<dbReference type="Pfam" id="PF02518">
    <property type="entry name" value="HATPase_c"/>
    <property type="match status" value="1"/>
</dbReference>
<gene>
    <name evidence="12" type="ordered locus">Cpin_0118</name>
</gene>
<keyword evidence="9" id="KW-1133">Transmembrane helix</keyword>
<dbReference type="RefSeq" id="WP_012787797.1">
    <property type="nucleotide sequence ID" value="NC_013132.1"/>
</dbReference>
<feature type="repeat" description="TPR" evidence="8">
    <location>
        <begin position="252"/>
        <end position="285"/>
    </location>
</feature>
<comment type="catalytic activity">
    <reaction evidence="1">
        <text>ATP + protein L-histidine = ADP + protein N-phospho-L-histidine.</text>
        <dbReference type="EC" id="2.7.13.3"/>
    </reaction>
</comment>
<dbReference type="EMBL" id="CP001699">
    <property type="protein sequence ID" value="ACU57621.1"/>
    <property type="molecule type" value="Genomic_DNA"/>
</dbReference>
<keyword evidence="10" id="KW-0732">Signal</keyword>
<dbReference type="Gene3D" id="3.30.450.20">
    <property type="entry name" value="PAS domain"/>
    <property type="match status" value="1"/>
</dbReference>
<feature type="chain" id="PRO_5037225861" description="histidine kinase" evidence="10">
    <location>
        <begin position="21"/>
        <end position="774"/>
    </location>
</feature>
<keyword evidence="3" id="KW-0597">Phosphoprotein</keyword>
<evidence type="ECO:0000256" key="1">
    <source>
        <dbReference type="ARBA" id="ARBA00000085"/>
    </source>
</evidence>
<dbReference type="SUPFAM" id="SSF48452">
    <property type="entry name" value="TPR-like"/>
    <property type="match status" value="2"/>
</dbReference>
<reference evidence="13" key="1">
    <citation type="submission" date="2009-08" db="EMBL/GenBank/DDBJ databases">
        <title>The complete genome of Chitinophaga pinensis DSM 2588.</title>
        <authorList>
            <consortium name="US DOE Joint Genome Institute (JGI-PGF)"/>
            <person name="Lucas S."/>
            <person name="Copeland A."/>
            <person name="Lapidus A."/>
            <person name="Glavina del Rio T."/>
            <person name="Dalin E."/>
            <person name="Tice H."/>
            <person name="Bruce D."/>
            <person name="Goodwin L."/>
            <person name="Pitluck S."/>
            <person name="Kyrpides N."/>
            <person name="Mavromatis K."/>
            <person name="Ivanova N."/>
            <person name="Mikhailova N."/>
            <person name="Sims D."/>
            <person name="Meinche L."/>
            <person name="Brettin T."/>
            <person name="Detter J.C."/>
            <person name="Han C."/>
            <person name="Larimer F."/>
            <person name="Land M."/>
            <person name="Hauser L."/>
            <person name="Markowitz V."/>
            <person name="Cheng J.-F."/>
            <person name="Hugenholtz P."/>
            <person name="Woyke T."/>
            <person name="Wu D."/>
            <person name="Spring S."/>
            <person name="Klenk H.-P."/>
            <person name="Eisen J.A."/>
        </authorList>
    </citation>
    <scope>NUCLEOTIDE SEQUENCE [LARGE SCALE GENOMIC DNA]</scope>
    <source>
        <strain evidence="13">ATCC 43595 / DSM 2588 / LMG 13176 / NBRC 15968 / NCIMB 11800 / UQM 2034</strain>
    </source>
</reference>
<dbReference type="PANTHER" id="PTHR41523:SF8">
    <property type="entry name" value="ETHYLENE RESPONSE SENSOR PROTEIN"/>
    <property type="match status" value="1"/>
</dbReference>
<evidence type="ECO:0000256" key="4">
    <source>
        <dbReference type="ARBA" id="ARBA00022679"/>
    </source>
</evidence>
<keyword evidence="7" id="KW-0067">ATP-binding</keyword>
<proteinExistence type="predicted"/>
<evidence type="ECO:0000313" key="12">
    <source>
        <dbReference type="EMBL" id="ACU57621.1"/>
    </source>
</evidence>
<dbReference type="PROSITE" id="PS50109">
    <property type="entry name" value="HIS_KIN"/>
    <property type="match status" value="1"/>
</dbReference>
<dbReference type="Proteomes" id="UP000002215">
    <property type="component" value="Chromosome"/>
</dbReference>
<dbReference type="InterPro" id="IPR019734">
    <property type="entry name" value="TPR_rpt"/>
</dbReference>
<sequence>MNRLLLLICLVTIGVLQCVAQDKTPLQDKQLSVLLMKEKPDEKDIKQLFTWGEQYINRPGILPKDLDSSILCANKILNAGIKQQNDGWQGQACMIYSKIFREKGEQTRGNEYARKAQKLFQRAGQDEYQGDAYVELSRYISYEDAENLPEAIHDQEMAVKLYEKTGNHKKQAETLTLLADYVIGIPDMYRAIDLLHQAEVVYKKIGYTHLGAVYDLLGLAYRSTGELSTALDYQLRAIKDIEAVGDTTQSLSTAYNGLGMMYYEMETFEQSVDAYNKAFTIAEKLKDTASMQYITGNLANSYIRLKNGVAALRVLKREERFFPPAGARPKILLEVAMVHAYLAEDKADAARPYIARIVETEKTMDRNDIGRFHLLTATATFYYVSKQYEKTIRECEEVGYITKKYNMLGPEVRNYRLWYKADSARGDLAAAIRHFQLYKFYSDSLFSVRKTSQLNQLQVKFDTEKKDQALQLKQKSIELLTRDSQLQKAELRRARFTRNVIILGAVMLIIVLLLGYNRYQLRLRSNRQLKVQQDEINQQNLSLQALISSQHKLLEEKEWLVKEIHHRVKNNLQIVMSLLNTQAAFLDDKDALNAIRESRFRMQAISLIHHKLYQSENMALIDINVYIHELIHFLQDGFTGASRIRFDMQIAPVKLDVSQAVPIGLILNEAITNAIKYAFTDNGTILISLKFTGLNQLTLVIADNGKGFAMNAVTGVGKSMGLMLMHTLSEQLDGALDIQSENGVVITVNFRYQEPESTEETAESTLTSSYGIMS</sequence>
<evidence type="ECO:0000256" key="3">
    <source>
        <dbReference type="ARBA" id="ARBA00022553"/>
    </source>
</evidence>
<dbReference type="SUPFAM" id="SSF55874">
    <property type="entry name" value="ATPase domain of HSP90 chaperone/DNA topoisomerase II/histidine kinase"/>
    <property type="match status" value="1"/>
</dbReference>
<dbReference type="Gene3D" id="3.30.565.10">
    <property type="entry name" value="Histidine kinase-like ATPase, C-terminal domain"/>
    <property type="match status" value="1"/>
</dbReference>
<dbReference type="AlphaFoldDB" id="A0A979GQG9"/>
<keyword evidence="8" id="KW-0802">TPR repeat</keyword>
<dbReference type="InterPro" id="IPR011990">
    <property type="entry name" value="TPR-like_helical_dom_sf"/>
</dbReference>
<dbReference type="InterPro" id="IPR003594">
    <property type="entry name" value="HATPase_dom"/>
</dbReference>
<evidence type="ECO:0000256" key="8">
    <source>
        <dbReference type="PROSITE-ProRule" id="PRU00339"/>
    </source>
</evidence>
<dbReference type="Gene3D" id="1.25.40.10">
    <property type="entry name" value="Tetratricopeptide repeat domain"/>
    <property type="match status" value="1"/>
</dbReference>
<keyword evidence="9" id="KW-0812">Transmembrane</keyword>
<evidence type="ECO:0000259" key="11">
    <source>
        <dbReference type="PROSITE" id="PS50109"/>
    </source>
</evidence>
<keyword evidence="5" id="KW-0547">Nucleotide-binding</keyword>
<feature type="signal peptide" evidence="10">
    <location>
        <begin position="1"/>
        <end position="20"/>
    </location>
</feature>
<keyword evidence="9" id="KW-0472">Membrane</keyword>